<dbReference type="PANTHER" id="PTHR45959">
    <property type="entry name" value="BHLH TRANSCRIPTION FACTOR"/>
    <property type="match status" value="1"/>
</dbReference>
<feature type="region of interest" description="Disordered" evidence="5">
    <location>
        <begin position="100"/>
        <end position="157"/>
    </location>
</feature>
<keyword evidence="3" id="KW-0804">Transcription</keyword>
<dbReference type="InterPro" id="IPR036638">
    <property type="entry name" value="HLH_DNA-bd_sf"/>
</dbReference>
<protein>
    <submittedName>
        <fullName evidence="7">Basic helix loop helix (BHLH) DNA-binding family protein</fullName>
    </submittedName>
</protein>
<dbReference type="EnsemblPlants" id="KEH26198">
    <property type="protein sequence ID" value="KEH26198"/>
    <property type="gene ID" value="MTR_6g047570"/>
</dbReference>
<keyword evidence="4" id="KW-0539">Nucleus</keyword>
<evidence type="ECO:0000256" key="5">
    <source>
        <dbReference type="SAM" id="MobiDB-lite"/>
    </source>
</evidence>
<evidence type="ECO:0000313" key="8">
    <source>
        <dbReference type="EnsemblPlants" id="KEH26198"/>
    </source>
</evidence>
<dbReference type="Proteomes" id="UP000002051">
    <property type="component" value="Chromosome 6"/>
</dbReference>
<dbReference type="GO" id="GO:0005634">
    <property type="term" value="C:nucleus"/>
    <property type="evidence" value="ECO:0007669"/>
    <property type="project" value="UniProtKB-SubCell"/>
</dbReference>
<accession>A0A072UAR9</accession>
<dbReference type="STRING" id="3880.A0A072UAR9"/>
<dbReference type="InterPro" id="IPR011598">
    <property type="entry name" value="bHLH_dom"/>
</dbReference>
<dbReference type="OrthoDB" id="690068at2759"/>
<reference evidence="8" key="3">
    <citation type="submission" date="2015-04" db="UniProtKB">
        <authorList>
            <consortium name="EnsemblPlants"/>
        </authorList>
    </citation>
    <scope>IDENTIFICATION</scope>
    <source>
        <strain evidence="8">cv. Jemalong A17</strain>
    </source>
</reference>
<evidence type="ECO:0000259" key="6">
    <source>
        <dbReference type="PROSITE" id="PS50888"/>
    </source>
</evidence>
<feature type="domain" description="BHLH" evidence="6">
    <location>
        <begin position="155"/>
        <end position="204"/>
    </location>
</feature>
<evidence type="ECO:0000313" key="9">
    <source>
        <dbReference type="Proteomes" id="UP000002051"/>
    </source>
</evidence>
<evidence type="ECO:0000313" key="7">
    <source>
        <dbReference type="EMBL" id="KEH26198.1"/>
    </source>
</evidence>
<dbReference type="PROSITE" id="PS50888">
    <property type="entry name" value="BHLH"/>
    <property type="match status" value="1"/>
</dbReference>
<sequence>MEEINNTTMNVSSTNSWLSDLEMDEYNLFAEESNLNFLDTDVVEFLSHDIGNVFQEQNKQQCFTSGSTPKSLSNSSCYETNMELKTIDHSNKVNETFSPKLSPSNSSLQFQIPSFDNSPNSPTTKSSQLCGFDPTLNSKQNLETKTSKSKRSRTLHGQDHIMAERKRREKLTQNFIALAALVPNLKKVDKYSVLVDTIKYLKELKKRLIILEEQNEKTKIESPIILTKPGLCNNDNSSSCDESIDCVVDLPFQVEARILGKYMLIRIQCQEHIGLLVKIMVEIQRFKLFVVNNSVLPFGDSILDITIIAQLDEGYNMCIKELVKNLRMEALKFMSS</sequence>
<reference evidence="7 9" key="2">
    <citation type="journal article" date="2014" name="BMC Genomics">
        <title>An improved genome release (version Mt4.0) for the model legume Medicago truncatula.</title>
        <authorList>
            <person name="Tang H."/>
            <person name="Krishnakumar V."/>
            <person name="Bidwell S."/>
            <person name="Rosen B."/>
            <person name="Chan A."/>
            <person name="Zhou S."/>
            <person name="Gentzbittel L."/>
            <person name="Childs K.L."/>
            <person name="Yandell M."/>
            <person name="Gundlach H."/>
            <person name="Mayer K.F."/>
            <person name="Schwartz D.C."/>
            <person name="Town C.D."/>
        </authorList>
    </citation>
    <scope>GENOME REANNOTATION</scope>
    <source>
        <strain evidence="7">A17</strain>
        <strain evidence="8 9">cv. Jemalong A17</strain>
    </source>
</reference>
<keyword evidence="2" id="KW-0805">Transcription regulation</keyword>
<proteinExistence type="predicted"/>
<keyword evidence="7" id="KW-0238">DNA-binding</keyword>
<organism evidence="7 9">
    <name type="scientific">Medicago truncatula</name>
    <name type="common">Barrel medic</name>
    <name type="synonym">Medicago tribuloides</name>
    <dbReference type="NCBI Taxonomy" id="3880"/>
    <lineage>
        <taxon>Eukaryota</taxon>
        <taxon>Viridiplantae</taxon>
        <taxon>Streptophyta</taxon>
        <taxon>Embryophyta</taxon>
        <taxon>Tracheophyta</taxon>
        <taxon>Spermatophyta</taxon>
        <taxon>Magnoliopsida</taxon>
        <taxon>eudicotyledons</taxon>
        <taxon>Gunneridae</taxon>
        <taxon>Pentapetalae</taxon>
        <taxon>rosids</taxon>
        <taxon>fabids</taxon>
        <taxon>Fabales</taxon>
        <taxon>Fabaceae</taxon>
        <taxon>Papilionoideae</taxon>
        <taxon>50 kb inversion clade</taxon>
        <taxon>NPAAA clade</taxon>
        <taxon>Hologalegina</taxon>
        <taxon>IRL clade</taxon>
        <taxon>Trifolieae</taxon>
        <taxon>Medicago</taxon>
    </lineage>
</organism>
<dbReference type="SMART" id="SM00353">
    <property type="entry name" value="HLH"/>
    <property type="match status" value="1"/>
</dbReference>
<evidence type="ECO:0000256" key="2">
    <source>
        <dbReference type="ARBA" id="ARBA00023015"/>
    </source>
</evidence>
<keyword evidence="9" id="KW-1185">Reference proteome</keyword>
<dbReference type="HOGENOM" id="CLU_046481_0_0_1"/>
<evidence type="ECO:0000256" key="1">
    <source>
        <dbReference type="ARBA" id="ARBA00004123"/>
    </source>
</evidence>
<dbReference type="Gene3D" id="4.10.280.10">
    <property type="entry name" value="Helix-loop-helix DNA-binding domain"/>
    <property type="match status" value="1"/>
</dbReference>
<dbReference type="AlphaFoldDB" id="A0A072UAR9"/>
<reference evidence="7 9" key="1">
    <citation type="journal article" date="2011" name="Nature">
        <title>The Medicago genome provides insight into the evolution of rhizobial symbioses.</title>
        <authorList>
            <person name="Young N.D."/>
            <person name="Debelle F."/>
            <person name="Oldroyd G.E."/>
            <person name="Geurts R."/>
            <person name="Cannon S.B."/>
            <person name="Udvardi M.K."/>
            <person name="Benedito V.A."/>
            <person name="Mayer K.F."/>
            <person name="Gouzy J."/>
            <person name="Schoof H."/>
            <person name="Van de Peer Y."/>
            <person name="Proost S."/>
            <person name="Cook D.R."/>
            <person name="Meyers B.C."/>
            <person name="Spannagl M."/>
            <person name="Cheung F."/>
            <person name="De Mita S."/>
            <person name="Krishnakumar V."/>
            <person name="Gundlach H."/>
            <person name="Zhou S."/>
            <person name="Mudge J."/>
            <person name="Bharti A.K."/>
            <person name="Murray J.D."/>
            <person name="Naoumkina M.A."/>
            <person name="Rosen B."/>
            <person name="Silverstein K.A."/>
            <person name="Tang H."/>
            <person name="Rombauts S."/>
            <person name="Zhao P.X."/>
            <person name="Zhou P."/>
            <person name="Barbe V."/>
            <person name="Bardou P."/>
            <person name="Bechner M."/>
            <person name="Bellec A."/>
            <person name="Berger A."/>
            <person name="Berges H."/>
            <person name="Bidwell S."/>
            <person name="Bisseling T."/>
            <person name="Choisne N."/>
            <person name="Couloux A."/>
            <person name="Denny R."/>
            <person name="Deshpande S."/>
            <person name="Dai X."/>
            <person name="Doyle J.J."/>
            <person name="Dudez A.M."/>
            <person name="Farmer A.D."/>
            <person name="Fouteau S."/>
            <person name="Franken C."/>
            <person name="Gibelin C."/>
            <person name="Gish J."/>
            <person name="Goldstein S."/>
            <person name="Gonzalez A.J."/>
            <person name="Green P.J."/>
            <person name="Hallab A."/>
            <person name="Hartog M."/>
            <person name="Hua A."/>
            <person name="Humphray S.J."/>
            <person name="Jeong D.H."/>
            <person name="Jing Y."/>
            <person name="Jocker A."/>
            <person name="Kenton S.M."/>
            <person name="Kim D.J."/>
            <person name="Klee K."/>
            <person name="Lai H."/>
            <person name="Lang C."/>
            <person name="Lin S."/>
            <person name="Macmil S.L."/>
            <person name="Magdelenat G."/>
            <person name="Matthews L."/>
            <person name="McCorrison J."/>
            <person name="Monaghan E.L."/>
            <person name="Mun J.H."/>
            <person name="Najar F.Z."/>
            <person name="Nicholson C."/>
            <person name="Noirot C."/>
            <person name="O'Bleness M."/>
            <person name="Paule C.R."/>
            <person name="Poulain J."/>
            <person name="Prion F."/>
            <person name="Qin B."/>
            <person name="Qu C."/>
            <person name="Retzel E.F."/>
            <person name="Riddle C."/>
            <person name="Sallet E."/>
            <person name="Samain S."/>
            <person name="Samson N."/>
            <person name="Sanders I."/>
            <person name="Saurat O."/>
            <person name="Scarpelli C."/>
            <person name="Schiex T."/>
            <person name="Segurens B."/>
            <person name="Severin A.J."/>
            <person name="Sherrier D.J."/>
            <person name="Shi R."/>
            <person name="Sims S."/>
            <person name="Singer S.R."/>
            <person name="Sinharoy S."/>
            <person name="Sterck L."/>
            <person name="Viollet A."/>
            <person name="Wang B.B."/>
            <person name="Wang K."/>
            <person name="Wang M."/>
            <person name="Wang X."/>
            <person name="Warfsmann J."/>
            <person name="Weissenbach J."/>
            <person name="White D.D."/>
            <person name="White J.D."/>
            <person name="Wiley G.B."/>
            <person name="Wincker P."/>
            <person name="Xing Y."/>
            <person name="Yang L."/>
            <person name="Yao Z."/>
            <person name="Ying F."/>
            <person name="Zhai J."/>
            <person name="Zhou L."/>
            <person name="Zuber A."/>
            <person name="Denarie J."/>
            <person name="Dixon R.A."/>
            <person name="May G.D."/>
            <person name="Schwartz D.C."/>
            <person name="Rogers J."/>
            <person name="Quetier F."/>
            <person name="Town C.D."/>
            <person name="Roe B.A."/>
        </authorList>
    </citation>
    <scope>NUCLEOTIDE SEQUENCE [LARGE SCALE GENOMIC DNA]</scope>
    <source>
        <strain evidence="7">A17</strain>
        <strain evidence="8 9">cv. Jemalong A17</strain>
    </source>
</reference>
<dbReference type="SUPFAM" id="SSF47459">
    <property type="entry name" value="HLH, helix-loop-helix DNA-binding domain"/>
    <property type="match status" value="1"/>
</dbReference>
<gene>
    <name evidence="8" type="primary">25496399</name>
    <name evidence="7" type="ordered locus">MTR_6g047570</name>
</gene>
<evidence type="ECO:0000256" key="3">
    <source>
        <dbReference type="ARBA" id="ARBA00023163"/>
    </source>
</evidence>
<feature type="compositionally biased region" description="Polar residues" evidence="5">
    <location>
        <begin position="100"/>
        <end position="144"/>
    </location>
</feature>
<name>A0A072UAR9_MEDTR</name>
<dbReference type="PANTHER" id="PTHR45959:SF43">
    <property type="entry name" value="BASIC HELIX LOOP HELIX (BHLH) DNA-BINDING FAMILY PROTEIN"/>
    <property type="match status" value="1"/>
</dbReference>
<evidence type="ECO:0000256" key="4">
    <source>
        <dbReference type="ARBA" id="ARBA00023242"/>
    </source>
</evidence>
<dbReference type="GO" id="GO:0003677">
    <property type="term" value="F:DNA binding"/>
    <property type="evidence" value="ECO:0007669"/>
    <property type="project" value="UniProtKB-KW"/>
</dbReference>
<dbReference type="GO" id="GO:0046983">
    <property type="term" value="F:protein dimerization activity"/>
    <property type="evidence" value="ECO:0007669"/>
    <property type="project" value="InterPro"/>
</dbReference>
<dbReference type="KEGG" id="mtr:25496399"/>
<dbReference type="Pfam" id="PF00010">
    <property type="entry name" value="HLH"/>
    <property type="match status" value="1"/>
</dbReference>
<dbReference type="EMBL" id="CM001222">
    <property type="protein sequence ID" value="KEH26198.1"/>
    <property type="molecule type" value="Genomic_DNA"/>
</dbReference>
<dbReference type="InterPro" id="IPR052610">
    <property type="entry name" value="bHLH_transcription_regulator"/>
</dbReference>
<comment type="subcellular location">
    <subcellularLocation>
        <location evidence="1">Nucleus</location>
    </subcellularLocation>
</comment>